<protein>
    <submittedName>
        <fullName evidence="7">O-antigen polymerase family protein</fullName>
    </submittedName>
</protein>
<feature type="transmembrane region" description="Helical" evidence="5">
    <location>
        <begin position="467"/>
        <end position="482"/>
    </location>
</feature>
<evidence type="ECO:0000256" key="5">
    <source>
        <dbReference type="SAM" id="Phobius"/>
    </source>
</evidence>
<proteinExistence type="predicted"/>
<dbReference type="EMBL" id="CP000930">
    <property type="protein sequence ID" value="ABZ83393.1"/>
    <property type="molecule type" value="Genomic_DNA"/>
</dbReference>
<comment type="subcellular location">
    <subcellularLocation>
        <location evidence="1">Membrane</location>
        <topology evidence="1">Multi-pass membrane protein</topology>
    </subcellularLocation>
</comment>
<organism evidence="7 8">
    <name type="scientific">Heliobacterium modesticaldum (strain ATCC 51547 / Ice1)</name>
    <dbReference type="NCBI Taxonomy" id="498761"/>
    <lineage>
        <taxon>Bacteria</taxon>
        <taxon>Bacillati</taxon>
        <taxon>Bacillota</taxon>
        <taxon>Clostridia</taxon>
        <taxon>Eubacteriales</taxon>
        <taxon>Heliobacteriaceae</taxon>
        <taxon>Heliomicrobium</taxon>
    </lineage>
</organism>
<keyword evidence="2 5" id="KW-0812">Transmembrane</keyword>
<dbReference type="Proteomes" id="UP000008550">
    <property type="component" value="Chromosome"/>
</dbReference>
<evidence type="ECO:0000259" key="6">
    <source>
        <dbReference type="Pfam" id="PF04932"/>
    </source>
</evidence>
<evidence type="ECO:0000256" key="2">
    <source>
        <dbReference type="ARBA" id="ARBA00022692"/>
    </source>
</evidence>
<feature type="transmembrane region" description="Helical" evidence="5">
    <location>
        <begin position="445"/>
        <end position="461"/>
    </location>
</feature>
<dbReference type="Pfam" id="PF04932">
    <property type="entry name" value="Wzy_C"/>
    <property type="match status" value="1"/>
</dbReference>
<keyword evidence="8" id="KW-1185">Reference proteome</keyword>
<dbReference type="HOGENOM" id="CLU_412050_0_0_9"/>
<feature type="transmembrane region" description="Helical" evidence="5">
    <location>
        <begin position="211"/>
        <end position="230"/>
    </location>
</feature>
<feature type="transmembrane region" description="Helical" evidence="5">
    <location>
        <begin position="343"/>
        <end position="361"/>
    </location>
</feature>
<evidence type="ECO:0000256" key="1">
    <source>
        <dbReference type="ARBA" id="ARBA00004141"/>
    </source>
</evidence>
<feature type="transmembrane region" description="Helical" evidence="5">
    <location>
        <begin position="368"/>
        <end position="390"/>
    </location>
</feature>
<evidence type="ECO:0000256" key="4">
    <source>
        <dbReference type="ARBA" id="ARBA00023136"/>
    </source>
</evidence>
<dbReference type="eggNOG" id="COG3307">
    <property type="taxonomic scope" value="Bacteria"/>
</dbReference>
<evidence type="ECO:0000313" key="8">
    <source>
        <dbReference type="Proteomes" id="UP000008550"/>
    </source>
</evidence>
<dbReference type="AlphaFoldDB" id="B0THF5"/>
<feature type="transmembrane region" description="Helical" evidence="5">
    <location>
        <begin position="611"/>
        <end position="629"/>
    </location>
</feature>
<dbReference type="PANTHER" id="PTHR37422">
    <property type="entry name" value="TEICHURONIC ACID BIOSYNTHESIS PROTEIN TUAE"/>
    <property type="match status" value="1"/>
</dbReference>
<feature type="transmembrane region" description="Helical" evidence="5">
    <location>
        <begin position="487"/>
        <end position="505"/>
    </location>
</feature>
<dbReference type="InterPro" id="IPR051533">
    <property type="entry name" value="WaaL-like"/>
</dbReference>
<feature type="domain" description="O-antigen ligase-related" evidence="6">
    <location>
        <begin position="451"/>
        <end position="588"/>
    </location>
</feature>
<accession>B0THF5</accession>
<keyword evidence="3 5" id="KW-1133">Transmembrane helix</keyword>
<name>B0THF5_HELMI</name>
<keyword evidence="4 5" id="KW-0472">Membrane</keyword>
<feature type="transmembrane region" description="Helical" evidence="5">
    <location>
        <begin position="313"/>
        <end position="331"/>
    </location>
</feature>
<dbReference type="STRING" id="498761.HM1_1181"/>
<feature type="transmembrane region" description="Helical" evidence="5">
    <location>
        <begin position="580"/>
        <end position="599"/>
    </location>
</feature>
<dbReference type="PANTHER" id="PTHR37422:SF13">
    <property type="entry name" value="LIPOPOLYSACCHARIDE BIOSYNTHESIS PROTEIN PA4999-RELATED"/>
    <property type="match status" value="1"/>
</dbReference>
<gene>
    <name evidence="7" type="ORF">HM1_1181</name>
</gene>
<dbReference type="KEGG" id="hmo:HM1_1181"/>
<feature type="transmembrane region" description="Helical" evidence="5">
    <location>
        <begin position="237"/>
        <end position="254"/>
    </location>
</feature>
<feature type="transmembrane region" description="Helical" evidence="5">
    <location>
        <begin position="279"/>
        <end position="301"/>
    </location>
</feature>
<reference evidence="7 8" key="1">
    <citation type="journal article" date="2008" name="J. Bacteriol.">
        <title>The genome of Heliobacterium modesticaldum, a phototrophic representative of the Firmicutes containing the simplest photosynthetic apparatus.</title>
        <authorList>
            <person name="Sattley W.M."/>
            <person name="Madigan M.T."/>
            <person name="Swingley W.D."/>
            <person name="Cheung P.C."/>
            <person name="Clocksin K.M."/>
            <person name="Conrad A.L."/>
            <person name="Dejesa L.C."/>
            <person name="Honchak B.M."/>
            <person name="Jung D.O."/>
            <person name="Karbach L.E."/>
            <person name="Kurdoglu A."/>
            <person name="Lahiri S."/>
            <person name="Mastrian S.D."/>
            <person name="Page L.E."/>
            <person name="Taylor H.L."/>
            <person name="Wang Z.T."/>
            <person name="Raymond J."/>
            <person name="Chen M."/>
            <person name="Blankenship R.E."/>
            <person name="Touchman J.W."/>
        </authorList>
    </citation>
    <scope>NUCLEOTIDE SEQUENCE [LARGE SCALE GENOMIC DNA]</scope>
    <source>
        <strain evidence="8">ATCC 51547 / Ice1</strain>
    </source>
</reference>
<feature type="transmembrane region" description="Helical" evidence="5">
    <location>
        <begin position="635"/>
        <end position="652"/>
    </location>
</feature>
<evidence type="ECO:0000313" key="7">
    <source>
        <dbReference type="EMBL" id="ABZ83393.1"/>
    </source>
</evidence>
<evidence type="ECO:0000256" key="3">
    <source>
        <dbReference type="ARBA" id="ARBA00022989"/>
    </source>
</evidence>
<sequence length="666" mass="72607">MNLLNTIQTVQRIIVNSLARRGALFLFATARKGEAFWQASRFHGLLEGFVDTAAKSLAARFLGGDPTARLASRLASSDIITSLREPGRKIEQSRQALIDGTRAFAEGSIAAAILRHLACPEGWQLAGLSRAGLAFLAGLFLVFASLGALSLKTGLLLTLSIVLLFFLSRSPVTIAEIWADSLPGRLFRSILPEELVPRDDHYPVAPPLKGAGAAAMYLLLFALGAVLALLSIKWQNLLVLALPAVLLAPALLFLRPELGLLGLIGYSVVDWWMRMKPNLLTSVWDDLLLASLAAALIGQWVTKRDFRWRIHPTFFALTAFISLLLFLFLIDSTYPRLSVPLDGLRVIVQHMLWFYIAVQLVKTPRQAALLLILFTLVGTAIAAFGVYQFIVKAPMPENWVDQAELGSITTRAFSIVGSPNILGSLLVLTTPIALGLAYRGKTIQRLFYLACAALMGASMLFSFSRGAWLAIAAAIILFGILQDRRLIALLIIGAILLPIASPAAADRVSYLLSPEYFKKSAQDGRLERWDLALEKVAQRPLTGIGLGRYGGAAAENNKEYLPHRTLYTDNYYMKTAAETGLLGLFAFIALMVSVLRTAFGTAIHSPPPRRALAIGVACGLFGVVLHNAVENVFEVPLMVTSFWLCAALLWELRSNTQALTTKSLDT</sequence>
<feature type="transmembrane region" description="Helical" evidence="5">
    <location>
        <begin position="421"/>
        <end position="438"/>
    </location>
</feature>
<feature type="transmembrane region" description="Helical" evidence="5">
    <location>
        <begin position="133"/>
        <end position="166"/>
    </location>
</feature>
<dbReference type="GO" id="GO:0016020">
    <property type="term" value="C:membrane"/>
    <property type="evidence" value="ECO:0007669"/>
    <property type="project" value="UniProtKB-SubCell"/>
</dbReference>
<dbReference type="InterPro" id="IPR007016">
    <property type="entry name" value="O-antigen_ligase-rel_domated"/>
</dbReference>